<sequence length="61" mass="7706">MPAWFKDWIANVYQSPWLTDKPFDYLIHHIIENNYYRHSDWLAEHHWEAIRYVMEVDNNER</sequence>
<dbReference type="Proteomes" id="UP000019488">
    <property type="component" value="Unassembled WGS sequence"/>
</dbReference>
<reference evidence="1" key="1">
    <citation type="journal article" date="2014" name="Genome Announc.">
        <title>Draft Genome Sequences of Two Lactobacillus Strains, L. farraginis JCM 14108T and L. composti JCM 14202T, Isolated from Compost of Distilled Shochu Residue.</title>
        <authorList>
            <person name="Yuki M."/>
            <person name="Oshima K."/>
            <person name="Suda W."/>
            <person name="Kitahara M."/>
            <person name="Kitamura K."/>
            <person name="Iida T."/>
            <person name="Hattori M."/>
            <person name="Ohkuma M."/>
        </authorList>
    </citation>
    <scope>NUCLEOTIDE SEQUENCE [LARGE SCALE GENOMIC DNA]</scope>
    <source>
        <strain evidence="1">JCM 14108</strain>
    </source>
</reference>
<protein>
    <submittedName>
        <fullName evidence="1">Uncharacterized protein</fullName>
    </submittedName>
</protein>
<comment type="caution">
    <text evidence="1">The sequence shown here is derived from an EMBL/GenBank/DDBJ whole genome shotgun (WGS) entry which is preliminary data.</text>
</comment>
<evidence type="ECO:0000313" key="2">
    <source>
        <dbReference type="Proteomes" id="UP000019488"/>
    </source>
</evidence>
<accession>X0PLA5</accession>
<evidence type="ECO:0000313" key="1">
    <source>
        <dbReference type="EMBL" id="GAF38182.1"/>
    </source>
</evidence>
<dbReference type="EMBL" id="BAKI01000105">
    <property type="protein sequence ID" value="GAF38182.1"/>
    <property type="molecule type" value="Genomic_DNA"/>
</dbReference>
<name>X0PLA5_9LACO</name>
<gene>
    <name evidence="1" type="ORF">JCM14108_3302</name>
</gene>
<proteinExistence type="predicted"/>
<organism evidence="1 2">
    <name type="scientific">Lentilactobacillus farraginis DSM 18382 = JCM 14108</name>
    <dbReference type="NCBI Taxonomy" id="1423743"/>
    <lineage>
        <taxon>Bacteria</taxon>
        <taxon>Bacillati</taxon>
        <taxon>Bacillota</taxon>
        <taxon>Bacilli</taxon>
        <taxon>Lactobacillales</taxon>
        <taxon>Lactobacillaceae</taxon>
        <taxon>Lentilactobacillus</taxon>
    </lineage>
</organism>
<dbReference type="AlphaFoldDB" id="X0PLA5"/>